<dbReference type="GO" id="GO:0007165">
    <property type="term" value="P:signal transduction"/>
    <property type="evidence" value="ECO:0007669"/>
    <property type="project" value="InterPro"/>
</dbReference>
<dbReference type="CDD" id="cd00077">
    <property type="entry name" value="HDc"/>
    <property type="match status" value="1"/>
</dbReference>
<feature type="binding site" evidence="17">
    <location>
        <begin position="203"/>
        <end position="207"/>
    </location>
    <ligand>
        <name>AMP</name>
        <dbReference type="ChEBI" id="CHEBI:456215"/>
    </ligand>
</feature>
<evidence type="ECO:0000256" key="11">
    <source>
        <dbReference type="ARBA" id="ARBA00033675"/>
    </source>
</evidence>
<feature type="binding site" evidence="17">
    <location>
        <position position="244"/>
    </location>
    <ligand>
        <name>AMP</name>
        <dbReference type="ChEBI" id="CHEBI:456215"/>
    </ligand>
</feature>
<accession>A0A8C3J9K1</accession>
<reference evidence="22" key="2">
    <citation type="submission" date="2025-09" db="UniProtKB">
        <authorList>
            <consortium name="Ensembl"/>
        </authorList>
    </citation>
    <scope>IDENTIFICATION</scope>
</reference>
<dbReference type="PROSITE" id="PS00126">
    <property type="entry name" value="PDEASE_I_1"/>
    <property type="match status" value="1"/>
</dbReference>
<evidence type="ECO:0000256" key="17">
    <source>
        <dbReference type="PIRSR" id="PIRSR623088-2"/>
    </source>
</evidence>
<evidence type="ECO:0000256" key="3">
    <source>
        <dbReference type="ARBA" id="ARBA00010664"/>
    </source>
</evidence>
<comment type="subunit">
    <text evidence="15">Homodimer. Interacts with YWHAZ.</text>
</comment>
<evidence type="ECO:0000256" key="7">
    <source>
        <dbReference type="ARBA" id="ARBA00022833"/>
    </source>
</evidence>
<evidence type="ECO:0000256" key="18">
    <source>
        <dbReference type="PIRSR" id="PIRSR623088-3"/>
    </source>
</evidence>
<evidence type="ECO:0000256" key="10">
    <source>
        <dbReference type="ARBA" id="ARBA00023149"/>
    </source>
</evidence>
<evidence type="ECO:0000256" key="2">
    <source>
        <dbReference type="ARBA" id="ARBA00001947"/>
    </source>
</evidence>
<feature type="binding site" evidence="18">
    <location>
        <position position="207"/>
    </location>
    <ligand>
        <name>Zn(2+)</name>
        <dbReference type="ChEBI" id="CHEBI:29105"/>
        <label>1</label>
    </ligand>
</feature>
<keyword evidence="23" id="KW-1185">Reference proteome</keyword>
<feature type="region of interest" description="Disordered" evidence="20">
    <location>
        <begin position="564"/>
        <end position="607"/>
    </location>
</feature>
<feature type="active site" description="Proton donor" evidence="16">
    <location>
        <position position="203"/>
    </location>
</feature>
<feature type="binding site" evidence="17">
    <location>
        <position position="401"/>
    </location>
    <ligand>
        <name>AMP</name>
        <dbReference type="ChEBI" id="CHEBI:456215"/>
    </ligand>
</feature>
<dbReference type="Pfam" id="PF00233">
    <property type="entry name" value="PDEase_I"/>
    <property type="match status" value="1"/>
</dbReference>
<dbReference type="Gene3D" id="1.10.1300.10">
    <property type="entry name" value="3'5'-cyclic nucleotide phosphodiesterase, catalytic domain"/>
    <property type="match status" value="1"/>
</dbReference>
<comment type="similarity">
    <text evidence="3">Belongs to the cyclic nucleotide phosphodiesterase family. PDE1 subfamily.</text>
</comment>
<evidence type="ECO:0000256" key="5">
    <source>
        <dbReference type="ARBA" id="ARBA00022723"/>
    </source>
</evidence>
<keyword evidence="5 18" id="KW-0479">Metal-binding</keyword>
<comment type="catalytic activity">
    <reaction evidence="13">
        <text>a nucleoside 3',5'-cyclic phosphate + H2O = a nucleoside 5'-phosphate + H(+)</text>
        <dbReference type="Rhea" id="RHEA:14653"/>
        <dbReference type="ChEBI" id="CHEBI:15377"/>
        <dbReference type="ChEBI" id="CHEBI:15378"/>
        <dbReference type="ChEBI" id="CHEBI:57867"/>
        <dbReference type="ChEBI" id="CHEBI:58464"/>
        <dbReference type="EC" id="3.1.4.17"/>
    </reaction>
    <physiologicalReaction direction="left-to-right" evidence="13">
        <dbReference type="Rhea" id="RHEA:14654"/>
    </physiologicalReaction>
</comment>
<evidence type="ECO:0000256" key="12">
    <source>
        <dbReference type="ARBA" id="ARBA00033684"/>
    </source>
</evidence>
<dbReference type="InterPro" id="IPR023088">
    <property type="entry name" value="PDEase"/>
</dbReference>
<keyword evidence="4" id="KW-0140">cGMP</keyword>
<comment type="cofactor">
    <cofactor evidence="19">
        <name>a divalent metal cation</name>
        <dbReference type="ChEBI" id="CHEBI:60240"/>
    </cofactor>
    <text evidence="19">Binds 2 divalent metal cations per subunit. Site 1 may preferentially bind zinc ions, while site 2 has a preference for magnesium and/or manganese ions.</text>
</comment>
<keyword evidence="10" id="KW-0114">cAMP</keyword>
<feature type="binding site" evidence="18">
    <location>
        <position position="244"/>
    </location>
    <ligand>
        <name>Zn(2+)</name>
        <dbReference type="ChEBI" id="CHEBI:29105"/>
        <label>1</label>
    </ligand>
</feature>
<dbReference type="SMART" id="SM00471">
    <property type="entry name" value="HDc"/>
    <property type="match status" value="1"/>
</dbReference>
<evidence type="ECO:0000259" key="21">
    <source>
        <dbReference type="PROSITE" id="PS51845"/>
    </source>
</evidence>
<keyword evidence="8" id="KW-0460">Magnesium</keyword>
<evidence type="ECO:0000256" key="8">
    <source>
        <dbReference type="ARBA" id="ARBA00022842"/>
    </source>
</evidence>
<dbReference type="PROSITE" id="PS51845">
    <property type="entry name" value="PDEASE_I_2"/>
    <property type="match status" value="1"/>
</dbReference>
<feature type="compositionally biased region" description="Polar residues" evidence="20">
    <location>
        <begin position="584"/>
        <end position="594"/>
    </location>
</feature>
<evidence type="ECO:0000256" key="13">
    <source>
        <dbReference type="ARBA" id="ARBA00033709"/>
    </source>
</evidence>
<evidence type="ECO:0000256" key="14">
    <source>
        <dbReference type="ARBA" id="ARBA00056316"/>
    </source>
</evidence>
<feature type="binding site" evidence="18">
    <location>
        <position position="243"/>
    </location>
    <ligand>
        <name>Zn(2+)</name>
        <dbReference type="ChEBI" id="CHEBI:29105"/>
        <label>1</label>
    </ligand>
</feature>
<evidence type="ECO:0000256" key="4">
    <source>
        <dbReference type="ARBA" id="ARBA00022535"/>
    </source>
</evidence>
<evidence type="ECO:0000256" key="1">
    <source>
        <dbReference type="ARBA" id="ARBA00001946"/>
    </source>
</evidence>
<dbReference type="InterPro" id="IPR002073">
    <property type="entry name" value="PDEase_catalytic_dom"/>
</dbReference>
<dbReference type="EC" id="3.1.4.-" evidence="19"/>
<comment type="function">
    <text evidence="14">Calcium/calmodulin-dependent cyclic nucleotide phosphodiesterase with a dual specificity for the second messengers cGMP and cAMP, which are key regulators of many important physiological processes. Has a higher efficiency with cGMP compared to cAMP.</text>
</comment>
<dbReference type="PANTHER" id="PTHR11347">
    <property type="entry name" value="CYCLIC NUCLEOTIDE PHOSPHODIESTERASE"/>
    <property type="match status" value="1"/>
</dbReference>
<evidence type="ECO:0000256" key="20">
    <source>
        <dbReference type="SAM" id="MobiDB-lite"/>
    </source>
</evidence>
<evidence type="ECO:0000313" key="23">
    <source>
        <dbReference type="Proteomes" id="UP000694419"/>
    </source>
</evidence>
<dbReference type="GO" id="GO:0046872">
    <property type="term" value="F:metal ion binding"/>
    <property type="evidence" value="ECO:0007669"/>
    <property type="project" value="UniProtKB-KW"/>
</dbReference>
<feature type="domain" description="PDEase" evidence="21">
    <location>
        <begin position="126"/>
        <end position="505"/>
    </location>
</feature>
<name>A0A8C3J9K1_9CHAR</name>
<evidence type="ECO:0000256" key="19">
    <source>
        <dbReference type="RuleBase" id="RU363067"/>
    </source>
</evidence>
<dbReference type="InterPro" id="IPR036971">
    <property type="entry name" value="PDEase_catalytic_dom_sf"/>
</dbReference>
<dbReference type="InterPro" id="IPR023174">
    <property type="entry name" value="PDEase_CS"/>
</dbReference>
<feature type="binding site" evidence="17">
    <location>
        <position position="350"/>
    </location>
    <ligand>
        <name>AMP</name>
        <dbReference type="ChEBI" id="CHEBI:456215"/>
    </ligand>
</feature>
<dbReference type="SUPFAM" id="SSF109604">
    <property type="entry name" value="HD-domain/PDEase-like"/>
    <property type="match status" value="1"/>
</dbReference>
<feature type="binding site" evidence="18">
    <location>
        <position position="244"/>
    </location>
    <ligand>
        <name>Zn(2+)</name>
        <dbReference type="ChEBI" id="CHEBI:29105"/>
        <label>2</label>
    </ligand>
</feature>
<feature type="binding site" evidence="18">
    <location>
        <position position="350"/>
    </location>
    <ligand>
        <name>Zn(2+)</name>
        <dbReference type="ChEBI" id="CHEBI:29105"/>
        <label>1</label>
    </ligand>
</feature>
<feature type="compositionally biased region" description="Polar residues" evidence="20">
    <location>
        <begin position="520"/>
        <end position="545"/>
    </location>
</feature>
<dbReference type="InterPro" id="IPR003607">
    <property type="entry name" value="HD/PDEase_dom"/>
</dbReference>
<dbReference type="GO" id="GO:0005516">
    <property type="term" value="F:calmodulin binding"/>
    <property type="evidence" value="ECO:0007669"/>
    <property type="project" value="UniProtKB-KW"/>
</dbReference>
<evidence type="ECO:0000256" key="6">
    <source>
        <dbReference type="ARBA" id="ARBA00022801"/>
    </source>
</evidence>
<evidence type="ECO:0000313" key="22">
    <source>
        <dbReference type="Ensembl" id="ENSCPGP00000003223.1"/>
    </source>
</evidence>
<protein>
    <recommendedName>
        <fullName evidence="19">Phosphodiesterase</fullName>
        <ecNumber evidence="19">3.1.4.-</ecNumber>
    </recommendedName>
</protein>
<dbReference type="FunFam" id="1.10.1300.10:FF:000011">
    <property type="entry name" value="Phosphodiesterase"/>
    <property type="match status" value="1"/>
</dbReference>
<dbReference type="InterPro" id="IPR013706">
    <property type="entry name" value="PDE1_N"/>
</dbReference>
<dbReference type="Proteomes" id="UP000694419">
    <property type="component" value="Unplaced"/>
</dbReference>
<comment type="catalytic activity">
    <reaction evidence="11">
        <text>3',5'-cyclic AMP + H2O = AMP + H(+)</text>
        <dbReference type="Rhea" id="RHEA:25277"/>
        <dbReference type="ChEBI" id="CHEBI:15377"/>
        <dbReference type="ChEBI" id="CHEBI:15378"/>
        <dbReference type="ChEBI" id="CHEBI:58165"/>
        <dbReference type="ChEBI" id="CHEBI:456215"/>
    </reaction>
    <physiologicalReaction direction="left-to-right" evidence="11">
        <dbReference type="Rhea" id="RHEA:25278"/>
    </physiologicalReaction>
</comment>
<feature type="region of interest" description="Disordered" evidence="20">
    <location>
        <begin position="512"/>
        <end position="549"/>
    </location>
</feature>
<reference evidence="22" key="1">
    <citation type="submission" date="2025-08" db="UniProtKB">
        <authorList>
            <consortium name="Ensembl"/>
        </authorList>
    </citation>
    <scope>IDENTIFICATION</scope>
</reference>
<keyword evidence="7" id="KW-0862">Zinc</keyword>
<dbReference type="PRINTS" id="PR00387">
    <property type="entry name" value="PDIESTERASE1"/>
</dbReference>
<comment type="catalytic activity">
    <reaction evidence="12">
        <text>3',5'-cyclic GMP + H2O = GMP + H(+)</text>
        <dbReference type="Rhea" id="RHEA:16957"/>
        <dbReference type="ChEBI" id="CHEBI:15377"/>
        <dbReference type="ChEBI" id="CHEBI:15378"/>
        <dbReference type="ChEBI" id="CHEBI:57746"/>
        <dbReference type="ChEBI" id="CHEBI:58115"/>
    </reaction>
    <physiologicalReaction direction="left-to-right" evidence="12">
        <dbReference type="Rhea" id="RHEA:16958"/>
    </physiologicalReaction>
</comment>
<feature type="compositionally biased region" description="Polar residues" evidence="20">
    <location>
        <begin position="461"/>
        <end position="473"/>
    </location>
</feature>
<keyword evidence="9" id="KW-0112">Calmodulin-binding</keyword>
<sequence length="621" mass="70613">MDDCVTIKKKHLQRPIFRLRCLVKQLEKGDINIVDLKKNIEYAASVLEAVYIDETRKLLDTEDELSDIHSDSVPLEVRDWLASTFTREMGIVKRRPEEKPKFRSIVHAVQAGIFVERMYRRTSSMVGLAYPAEVIATFKDVDKWSFDVFALNEASGEHSLKFMMYELFTRYDLLSRFKIPVPNLISFAEALEVGYSKYKNPYHNLIHAADVTQTVHYIMIHTGIMHWLTELEILAMIFAAAVHDYEHTGTTNNFHIQTRSDVAILYNDRSVLENHHVSAAYRLMQEEEMNILANLTKDDWRELRSLVIEMVLSTDMSGHFQQIKTMRHILQQAEGVDKAKAMSLILHAADISHPAKSWELHYRWTMALMEEFFRQGDKEAALGLQFSPLCDRKSTLVAQSQIGFIDFIVEPTFSLLTDSMEKIVMPLIEEASKSESPAFGTHSQSSLGAVSNAEAQRRPNFKSSSDGGPHTENSLATVDLVSFKDNLMKIIQANKERWKELAVEEELVKNVGEQEKDQSRNSTDAQLQEETTRIQNESSQGSDGTACSPRSIVLQVVSFDIPLSDESNSEKCTNSDPNQKDLTDAQQETQNTDPLNGEPKLCKKSEDIVKATEQKEALIQN</sequence>
<dbReference type="GO" id="GO:0004117">
    <property type="term" value="F:calmodulin-activated dual specificity 3',5'-cyclic-GMP, 3',5'-cyclic-AMP phosphodiesterase activity"/>
    <property type="evidence" value="ECO:0007669"/>
    <property type="project" value="UniProtKB-ARBA"/>
</dbReference>
<evidence type="ECO:0000256" key="9">
    <source>
        <dbReference type="ARBA" id="ARBA00022860"/>
    </source>
</evidence>
<dbReference type="Ensembl" id="ENSCPGT00000003541.1">
    <property type="protein sequence ID" value="ENSCPGP00000003223.1"/>
    <property type="gene ID" value="ENSCPGG00000002355.1"/>
</dbReference>
<organism evidence="22 23">
    <name type="scientific">Calidris pygmaea</name>
    <name type="common">Spoon-billed sandpiper</name>
    <dbReference type="NCBI Taxonomy" id="425635"/>
    <lineage>
        <taxon>Eukaryota</taxon>
        <taxon>Metazoa</taxon>
        <taxon>Chordata</taxon>
        <taxon>Craniata</taxon>
        <taxon>Vertebrata</taxon>
        <taxon>Euteleostomi</taxon>
        <taxon>Archelosauria</taxon>
        <taxon>Archosauria</taxon>
        <taxon>Dinosauria</taxon>
        <taxon>Saurischia</taxon>
        <taxon>Theropoda</taxon>
        <taxon>Coelurosauria</taxon>
        <taxon>Aves</taxon>
        <taxon>Neognathae</taxon>
        <taxon>Neoaves</taxon>
        <taxon>Charadriiformes</taxon>
        <taxon>Scolopacidae</taxon>
        <taxon>Calidris</taxon>
    </lineage>
</organism>
<dbReference type="Pfam" id="PF08499">
    <property type="entry name" value="PDEase_I_N"/>
    <property type="match status" value="1"/>
</dbReference>
<dbReference type="AlphaFoldDB" id="A0A8C3J9K1"/>
<comment type="cofactor">
    <cofactor evidence="2">
        <name>Zn(2+)</name>
        <dbReference type="ChEBI" id="CHEBI:29105"/>
    </cofactor>
</comment>
<evidence type="ECO:0000256" key="15">
    <source>
        <dbReference type="ARBA" id="ARBA00061713"/>
    </source>
</evidence>
<feature type="region of interest" description="Disordered" evidence="20">
    <location>
        <begin position="434"/>
        <end position="473"/>
    </location>
</feature>
<keyword evidence="6 19" id="KW-0378">Hydrolase</keyword>
<proteinExistence type="inferred from homology"/>
<comment type="cofactor">
    <cofactor evidence="1">
        <name>Mg(2+)</name>
        <dbReference type="ChEBI" id="CHEBI:18420"/>
    </cofactor>
</comment>
<evidence type="ECO:0000256" key="16">
    <source>
        <dbReference type="PIRSR" id="PIRSR623088-1"/>
    </source>
</evidence>